<dbReference type="RefSeq" id="WP_251959824.1">
    <property type="nucleotide sequence ID" value="NZ_AP025732.1"/>
</dbReference>
<proteinExistence type="predicted"/>
<gene>
    <name evidence="1" type="ORF">ANSO36C_25580</name>
</gene>
<keyword evidence="2" id="KW-1185">Reference proteome</keyword>
<protein>
    <submittedName>
        <fullName evidence="1">Uncharacterized protein</fullName>
    </submittedName>
</protein>
<dbReference type="EMBL" id="AP025732">
    <property type="protein sequence ID" value="BDI16756.1"/>
    <property type="molecule type" value="Genomic_DNA"/>
</dbReference>
<reference evidence="1" key="1">
    <citation type="submission" date="2022-04" db="EMBL/GenBank/DDBJ databases">
        <title>Complete genome sequence of a cyanobacterium, Nostoc sp. SO-36, isolated in Antarctica.</title>
        <authorList>
            <person name="Kanesaki Y."/>
            <person name="Effendi D."/>
            <person name="Sakamoto T."/>
            <person name="Ohtani S."/>
            <person name="Awai K."/>
        </authorList>
    </citation>
    <scope>NUCLEOTIDE SEQUENCE</scope>
    <source>
        <strain evidence="1">SO-36</strain>
    </source>
</reference>
<evidence type="ECO:0000313" key="2">
    <source>
        <dbReference type="Proteomes" id="UP001055453"/>
    </source>
</evidence>
<organism evidence="1 2">
    <name type="scientific">Nostoc cf. commune SO-36</name>
    <dbReference type="NCBI Taxonomy" id="449208"/>
    <lineage>
        <taxon>Bacteria</taxon>
        <taxon>Bacillati</taxon>
        <taxon>Cyanobacteriota</taxon>
        <taxon>Cyanophyceae</taxon>
        <taxon>Nostocales</taxon>
        <taxon>Nostocaceae</taxon>
        <taxon>Nostoc</taxon>
    </lineage>
</organism>
<sequence length="112" mass="12765">MASNTIKAGSNVVMTHAQRQAFLKTSSLGQLFGVTHLLPEVEDSKSYNYTLSNQAKLVDVDISFSSKHKFQYEMLEPYRKGRGKCFRTVSWMHLYHSKVEKISSQTKTMVTV</sequence>
<dbReference type="Proteomes" id="UP001055453">
    <property type="component" value="Chromosome"/>
</dbReference>
<evidence type="ECO:0000313" key="1">
    <source>
        <dbReference type="EMBL" id="BDI16756.1"/>
    </source>
</evidence>
<name>A0ABM7Z1C7_NOSCO</name>
<accession>A0ABM7Z1C7</accession>